<protein>
    <submittedName>
        <fullName evidence="1">Uncharacterized protein</fullName>
    </submittedName>
</protein>
<dbReference type="AlphaFoldDB" id="A0A0C9UJW6"/>
<gene>
    <name evidence="1" type="ORF">M422DRAFT_273506</name>
</gene>
<organism evidence="1 2">
    <name type="scientific">Sphaerobolus stellatus (strain SS14)</name>
    <dbReference type="NCBI Taxonomy" id="990650"/>
    <lineage>
        <taxon>Eukaryota</taxon>
        <taxon>Fungi</taxon>
        <taxon>Dikarya</taxon>
        <taxon>Basidiomycota</taxon>
        <taxon>Agaricomycotina</taxon>
        <taxon>Agaricomycetes</taxon>
        <taxon>Phallomycetidae</taxon>
        <taxon>Geastrales</taxon>
        <taxon>Sphaerobolaceae</taxon>
        <taxon>Sphaerobolus</taxon>
    </lineage>
</organism>
<reference evidence="1 2" key="1">
    <citation type="submission" date="2014-06" db="EMBL/GenBank/DDBJ databases">
        <title>Evolutionary Origins and Diversification of the Mycorrhizal Mutualists.</title>
        <authorList>
            <consortium name="DOE Joint Genome Institute"/>
            <consortium name="Mycorrhizal Genomics Consortium"/>
            <person name="Kohler A."/>
            <person name="Kuo A."/>
            <person name="Nagy L.G."/>
            <person name="Floudas D."/>
            <person name="Copeland A."/>
            <person name="Barry K.W."/>
            <person name="Cichocki N."/>
            <person name="Veneault-Fourrey C."/>
            <person name="LaButti K."/>
            <person name="Lindquist E.A."/>
            <person name="Lipzen A."/>
            <person name="Lundell T."/>
            <person name="Morin E."/>
            <person name="Murat C."/>
            <person name="Riley R."/>
            <person name="Ohm R."/>
            <person name="Sun H."/>
            <person name="Tunlid A."/>
            <person name="Henrissat B."/>
            <person name="Grigoriev I.V."/>
            <person name="Hibbett D.S."/>
            <person name="Martin F."/>
        </authorList>
    </citation>
    <scope>NUCLEOTIDE SEQUENCE [LARGE SCALE GENOMIC DNA]</scope>
    <source>
        <strain evidence="1 2">SS14</strain>
    </source>
</reference>
<dbReference type="HOGENOM" id="CLU_2591331_0_0_1"/>
<dbReference type="EMBL" id="KN837410">
    <property type="protein sequence ID" value="KIJ25540.1"/>
    <property type="molecule type" value="Genomic_DNA"/>
</dbReference>
<evidence type="ECO:0000313" key="2">
    <source>
        <dbReference type="Proteomes" id="UP000054279"/>
    </source>
</evidence>
<sequence>MASPKDTIDQASIAHASLLDSPMPLRFPTARRSQLLESFASYAYYMVEQSSPYGETINSYRNFDLLSTQSQPRYALALRE</sequence>
<accession>A0A0C9UJW6</accession>
<proteinExistence type="predicted"/>
<name>A0A0C9UJW6_SPHS4</name>
<keyword evidence="2" id="KW-1185">Reference proteome</keyword>
<evidence type="ECO:0000313" key="1">
    <source>
        <dbReference type="EMBL" id="KIJ25540.1"/>
    </source>
</evidence>
<dbReference type="Proteomes" id="UP000054279">
    <property type="component" value="Unassembled WGS sequence"/>
</dbReference>